<evidence type="ECO:0000256" key="2">
    <source>
        <dbReference type="ARBA" id="ARBA00004496"/>
    </source>
</evidence>
<feature type="region of interest" description="Disordered" evidence="6">
    <location>
        <begin position="117"/>
        <end position="154"/>
    </location>
</feature>
<dbReference type="PANTHER" id="PTHR14315">
    <property type="entry name" value="SPOT14 FAMILY MEMBER"/>
    <property type="match status" value="1"/>
</dbReference>
<dbReference type="InterPro" id="IPR009786">
    <property type="entry name" value="Spot_14"/>
</dbReference>
<evidence type="ECO:0000256" key="3">
    <source>
        <dbReference type="ARBA" id="ARBA00009488"/>
    </source>
</evidence>
<comment type="subcellular location">
    <subcellularLocation>
        <location evidence="2">Cytoplasm</location>
    </subcellularLocation>
    <subcellularLocation>
        <location evidence="1">Nucleus</location>
    </subcellularLocation>
</comment>
<dbReference type="Proteomes" id="UP001458880">
    <property type="component" value="Unassembled WGS sequence"/>
</dbReference>
<dbReference type="PANTHER" id="PTHR14315:SF17">
    <property type="entry name" value="MIP21584P"/>
    <property type="match status" value="1"/>
</dbReference>
<comment type="similarity">
    <text evidence="3">Belongs to the SPOT14 family.</text>
</comment>
<dbReference type="InterPro" id="IPR053719">
    <property type="entry name" value="Lipogen_MT_Stabilize_sf"/>
</dbReference>
<name>A0AAW1NKI6_POPJA</name>
<gene>
    <name evidence="7" type="ORF">QE152_g513</name>
</gene>
<sequence length="197" mass="22037">MESSRNCLRRIARNDDTEFSHQSIINVIERFVKSVNTMDDTILVPCRLMDMKVGDEQDPAGPKQNSMSKHDINNTLNSADLLDLYNMLHSIKADLLWFKGEESTKDTHLTVKGHVRRPSTVSVASTNSTSSISDTESDAGVENDSGIEESPLVSDRTQQVAHNFRCHLYGLTKSLKQLTGAAQYLTDRYQHDIGNPI</sequence>
<dbReference type="Pfam" id="PF07084">
    <property type="entry name" value="Spot_14"/>
    <property type="match status" value="1"/>
</dbReference>
<dbReference type="GO" id="GO:0005829">
    <property type="term" value="C:cytosol"/>
    <property type="evidence" value="ECO:0007669"/>
    <property type="project" value="TreeGrafter"/>
</dbReference>
<evidence type="ECO:0000256" key="4">
    <source>
        <dbReference type="ARBA" id="ARBA00022490"/>
    </source>
</evidence>
<feature type="compositionally biased region" description="Acidic residues" evidence="6">
    <location>
        <begin position="135"/>
        <end position="147"/>
    </location>
</feature>
<feature type="compositionally biased region" description="Low complexity" evidence="6">
    <location>
        <begin position="119"/>
        <end position="134"/>
    </location>
</feature>
<evidence type="ECO:0000256" key="1">
    <source>
        <dbReference type="ARBA" id="ARBA00004123"/>
    </source>
</evidence>
<proteinExistence type="inferred from homology"/>
<evidence type="ECO:0000313" key="7">
    <source>
        <dbReference type="EMBL" id="KAK9758811.1"/>
    </source>
</evidence>
<keyword evidence="8" id="KW-1185">Reference proteome</keyword>
<keyword evidence="4" id="KW-0963">Cytoplasm</keyword>
<protein>
    <submittedName>
        <fullName evidence="7">Thyroid hormone-inducible hepatic protein Spot 14</fullName>
    </submittedName>
</protein>
<dbReference type="EMBL" id="JASPKY010000003">
    <property type="protein sequence ID" value="KAK9758811.1"/>
    <property type="molecule type" value="Genomic_DNA"/>
</dbReference>
<evidence type="ECO:0000256" key="6">
    <source>
        <dbReference type="SAM" id="MobiDB-lite"/>
    </source>
</evidence>
<accession>A0AAW1NKI6</accession>
<comment type="caution">
    <text evidence="7">The sequence shown here is derived from an EMBL/GenBank/DDBJ whole genome shotgun (WGS) entry which is preliminary data.</text>
</comment>
<organism evidence="7 8">
    <name type="scientific">Popillia japonica</name>
    <name type="common">Japanese beetle</name>
    <dbReference type="NCBI Taxonomy" id="7064"/>
    <lineage>
        <taxon>Eukaryota</taxon>
        <taxon>Metazoa</taxon>
        <taxon>Ecdysozoa</taxon>
        <taxon>Arthropoda</taxon>
        <taxon>Hexapoda</taxon>
        <taxon>Insecta</taxon>
        <taxon>Pterygota</taxon>
        <taxon>Neoptera</taxon>
        <taxon>Endopterygota</taxon>
        <taxon>Coleoptera</taxon>
        <taxon>Polyphaga</taxon>
        <taxon>Scarabaeiformia</taxon>
        <taxon>Scarabaeidae</taxon>
        <taxon>Rutelinae</taxon>
        <taxon>Popillia</taxon>
    </lineage>
</organism>
<keyword evidence="5" id="KW-0539">Nucleus</keyword>
<evidence type="ECO:0000256" key="5">
    <source>
        <dbReference type="ARBA" id="ARBA00023242"/>
    </source>
</evidence>
<dbReference type="GO" id="GO:0046890">
    <property type="term" value="P:regulation of lipid biosynthetic process"/>
    <property type="evidence" value="ECO:0007669"/>
    <property type="project" value="TreeGrafter"/>
</dbReference>
<dbReference type="GO" id="GO:0005634">
    <property type="term" value="C:nucleus"/>
    <property type="evidence" value="ECO:0007669"/>
    <property type="project" value="UniProtKB-SubCell"/>
</dbReference>
<dbReference type="AlphaFoldDB" id="A0AAW1NKI6"/>
<evidence type="ECO:0000313" key="8">
    <source>
        <dbReference type="Proteomes" id="UP001458880"/>
    </source>
</evidence>
<dbReference type="Gene3D" id="6.10.140.1610">
    <property type="match status" value="1"/>
</dbReference>
<reference evidence="7 8" key="1">
    <citation type="journal article" date="2024" name="BMC Genomics">
        <title>De novo assembly and annotation of Popillia japonica's genome with initial clues to its potential as an invasive pest.</title>
        <authorList>
            <person name="Cucini C."/>
            <person name="Boschi S."/>
            <person name="Funari R."/>
            <person name="Cardaioli E."/>
            <person name="Iannotti N."/>
            <person name="Marturano G."/>
            <person name="Paoli F."/>
            <person name="Bruttini M."/>
            <person name="Carapelli A."/>
            <person name="Frati F."/>
            <person name="Nardi F."/>
        </authorList>
    </citation>
    <scope>NUCLEOTIDE SEQUENCE [LARGE SCALE GENOMIC DNA]</scope>
    <source>
        <strain evidence="7">DMR45628</strain>
    </source>
</reference>